<dbReference type="Pfam" id="PF13242">
    <property type="entry name" value="Hydrolase_like"/>
    <property type="match status" value="1"/>
</dbReference>
<evidence type="ECO:0000313" key="2">
    <source>
        <dbReference type="EMBL" id="CAA7392747.1"/>
    </source>
</evidence>
<dbReference type="InterPro" id="IPR036412">
    <property type="entry name" value="HAD-like_sf"/>
</dbReference>
<sequence length="269" mass="30138">MELDGRYVLDLNNRYSCLLFDLDDTLYPLSLGIATACRDNIRDYMIERLGIDETKVPDLCFLLYKHYGTTMAGLRAIGYEFDYDDYHRFVHGRLPYDSLKRDPVLRTLLQSLPIRKVSTLLDLHDGIICFETVNPPASPSPSYDPINPANIFDIVEHLSRPDSGADHLPETPILCKPSEDAMEQALKIAGINPRTAMFFDDSARNILAGKRIGLHTVLIGSSHRSAGADHALESIHNIREALPELWEGAERAEDVVHPAKVAIETTVRA</sequence>
<dbReference type="OrthoDB" id="1065058at2759"/>
<dbReference type="InterPro" id="IPR023214">
    <property type="entry name" value="HAD_sf"/>
</dbReference>
<evidence type="ECO:0000313" key="1">
    <source>
        <dbReference type="EMBL" id="CAA2617106.1"/>
    </source>
</evidence>
<reference evidence="2" key="1">
    <citation type="submission" date="2020-02" db="EMBL/GenBank/DDBJ databases">
        <authorList>
            <person name="Scholz U."/>
            <person name="Mascher M."/>
            <person name="Fiebig A."/>
        </authorList>
    </citation>
    <scope>NUCLEOTIDE SEQUENCE</scope>
</reference>
<evidence type="ECO:0000313" key="3">
    <source>
        <dbReference type="Proteomes" id="UP000663760"/>
    </source>
</evidence>
<dbReference type="AlphaFoldDB" id="A0A7I8K5C5"/>
<dbReference type="PANTHER" id="PTHR12725:SF82">
    <property type="entry name" value="HALOACID DEHALOGENASE-LIKE HYDROLASE (HAD) SUPERFAMILY PROTEIN"/>
    <property type="match status" value="1"/>
</dbReference>
<dbReference type="NCBIfam" id="TIGR01509">
    <property type="entry name" value="HAD-SF-IA-v3"/>
    <property type="match status" value="1"/>
</dbReference>
<gene>
    <name evidence="1" type="ORF">SI7747_03003276</name>
    <name evidence="2" type="ORF">SI8410_03003604</name>
</gene>
<proteinExistence type="predicted"/>
<dbReference type="EMBL" id="LR743590">
    <property type="protein sequence ID" value="CAA2617106.1"/>
    <property type="molecule type" value="Genomic_DNA"/>
</dbReference>
<dbReference type="EMBL" id="LR746266">
    <property type="protein sequence ID" value="CAA7392747.1"/>
    <property type="molecule type" value="Genomic_DNA"/>
</dbReference>
<dbReference type="SUPFAM" id="SSF56784">
    <property type="entry name" value="HAD-like"/>
    <property type="match status" value="1"/>
</dbReference>
<name>A0A7I8K5C5_SPIIN</name>
<keyword evidence="3" id="KW-1185">Reference proteome</keyword>
<dbReference type="Proteomes" id="UP000663760">
    <property type="component" value="Chromosome 3"/>
</dbReference>
<organism evidence="2 3">
    <name type="scientific">Spirodela intermedia</name>
    <name type="common">Intermediate duckweed</name>
    <dbReference type="NCBI Taxonomy" id="51605"/>
    <lineage>
        <taxon>Eukaryota</taxon>
        <taxon>Viridiplantae</taxon>
        <taxon>Streptophyta</taxon>
        <taxon>Embryophyta</taxon>
        <taxon>Tracheophyta</taxon>
        <taxon>Spermatophyta</taxon>
        <taxon>Magnoliopsida</taxon>
        <taxon>Liliopsida</taxon>
        <taxon>Araceae</taxon>
        <taxon>Lemnoideae</taxon>
        <taxon>Spirodela</taxon>
    </lineage>
</organism>
<accession>A0A7I8K5C5</accession>
<dbReference type="Gene3D" id="1.10.150.450">
    <property type="match status" value="1"/>
</dbReference>
<dbReference type="PANTHER" id="PTHR12725">
    <property type="entry name" value="HALOACID DEHALOGENASE-LIKE HYDROLASE"/>
    <property type="match status" value="1"/>
</dbReference>
<dbReference type="Gene3D" id="3.40.50.1000">
    <property type="entry name" value="HAD superfamily/HAD-like"/>
    <property type="match status" value="1"/>
</dbReference>
<protein>
    <submittedName>
        <fullName evidence="2">Uncharacterized protein</fullName>
    </submittedName>
</protein>
<dbReference type="InterPro" id="IPR006439">
    <property type="entry name" value="HAD-SF_hydro_IA"/>
</dbReference>